<evidence type="ECO:0000313" key="1">
    <source>
        <dbReference type="EMBL" id="SMC28501.1"/>
    </source>
</evidence>
<evidence type="ECO:0008006" key="3">
    <source>
        <dbReference type="Google" id="ProtNLM"/>
    </source>
</evidence>
<dbReference type="STRING" id="1121291.SAMN02745134_03544"/>
<dbReference type="AlphaFoldDB" id="A0A1W1XY72"/>
<name>A0A1W1XY72_9CLOT</name>
<gene>
    <name evidence="1" type="ORF">SAMN02745134_03544</name>
</gene>
<keyword evidence="2" id="KW-1185">Reference proteome</keyword>
<dbReference type="EMBL" id="FWXH01000026">
    <property type="protein sequence ID" value="SMC28501.1"/>
    <property type="molecule type" value="Genomic_DNA"/>
</dbReference>
<dbReference type="Pfam" id="PF12646">
    <property type="entry name" value="DUF3783"/>
    <property type="match status" value="1"/>
</dbReference>
<accession>A0A1W1XY72</accession>
<dbReference type="InterPro" id="IPR016621">
    <property type="entry name" value="UCP014543"/>
</dbReference>
<dbReference type="PIRSF" id="PIRSF014543">
    <property type="entry name" value="UCP014543"/>
    <property type="match status" value="1"/>
</dbReference>
<evidence type="ECO:0000313" key="2">
    <source>
        <dbReference type="Proteomes" id="UP000192468"/>
    </source>
</evidence>
<dbReference type="OrthoDB" id="2053609at2"/>
<dbReference type="Proteomes" id="UP000192468">
    <property type="component" value="Unassembled WGS sequence"/>
</dbReference>
<sequence>MGLSNDKLILVYGFNQEEVVKIGEFILADDVAKLKVIDSGMATMKIGSIIEGLKISTASNIVSNQKVILFNNLDDKELQNCVTNFKQIVGTDVIFAVVTETSIKWTFKELLEHLIEEKKWASRRKK</sequence>
<organism evidence="1 2">
    <name type="scientific">Clostridium acidisoli DSM 12555</name>
    <dbReference type="NCBI Taxonomy" id="1121291"/>
    <lineage>
        <taxon>Bacteria</taxon>
        <taxon>Bacillati</taxon>
        <taxon>Bacillota</taxon>
        <taxon>Clostridia</taxon>
        <taxon>Eubacteriales</taxon>
        <taxon>Clostridiaceae</taxon>
        <taxon>Clostridium</taxon>
    </lineage>
</organism>
<reference evidence="1 2" key="1">
    <citation type="submission" date="2017-04" db="EMBL/GenBank/DDBJ databases">
        <authorList>
            <person name="Afonso C.L."/>
            <person name="Miller P.J."/>
            <person name="Scott M.A."/>
            <person name="Spackman E."/>
            <person name="Goraichik I."/>
            <person name="Dimitrov K.M."/>
            <person name="Suarez D.L."/>
            <person name="Swayne D.E."/>
        </authorList>
    </citation>
    <scope>NUCLEOTIDE SEQUENCE [LARGE SCALE GENOMIC DNA]</scope>
    <source>
        <strain evidence="1 2">DSM 12555</strain>
    </source>
</reference>
<dbReference type="RefSeq" id="WP_084117542.1">
    <property type="nucleotide sequence ID" value="NZ_FWXH01000026.1"/>
</dbReference>
<protein>
    <recommendedName>
        <fullName evidence="3">DUF3783 domain-containing protein</fullName>
    </recommendedName>
</protein>
<proteinExistence type="predicted"/>